<dbReference type="Pfam" id="PF22621">
    <property type="entry name" value="CurL-like_PKS_C"/>
    <property type="match status" value="1"/>
</dbReference>
<dbReference type="GO" id="GO:0004315">
    <property type="term" value="F:3-oxoacyl-[acyl-carrier-protein] synthase activity"/>
    <property type="evidence" value="ECO:0007669"/>
    <property type="project" value="InterPro"/>
</dbReference>
<evidence type="ECO:0000256" key="4">
    <source>
        <dbReference type="ARBA" id="ARBA00023002"/>
    </source>
</evidence>
<dbReference type="InterPro" id="IPR016036">
    <property type="entry name" value="Malonyl_transacylase_ACP-bd"/>
</dbReference>
<dbReference type="EMBL" id="CAOQHR010000009">
    <property type="protein sequence ID" value="CAI6339134.1"/>
    <property type="molecule type" value="Genomic_DNA"/>
</dbReference>
<dbReference type="InterPro" id="IPR014031">
    <property type="entry name" value="Ketoacyl_synth_C"/>
</dbReference>
<dbReference type="PROSITE" id="PS00606">
    <property type="entry name" value="KS3_1"/>
    <property type="match status" value="1"/>
</dbReference>
<dbReference type="InterPro" id="IPR016035">
    <property type="entry name" value="Acyl_Trfase/lysoPLipase"/>
</dbReference>
<dbReference type="InterPro" id="IPR020841">
    <property type="entry name" value="PKS_Beta-ketoAc_synthase_dom"/>
</dbReference>
<evidence type="ECO:0000256" key="6">
    <source>
        <dbReference type="PROSITE-ProRule" id="PRU01363"/>
    </source>
</evidence>
<keyword evidence="3" id="KW-0808">Transferase</keyword>
<gene>
    <name evidence="9" type="ORF">PDIGIT_LOCUS12281</name>
</gene>
<dbReference type="GO" id="GO:0004312">
    <property type="term" value="F:fatty acid synthase activity"/>
    <property type="evidence" value="ECO:0007669"/>
    <property type="project" value="TreeGrafter"/>
</dbReference>
<dbReference type="CDD" id="cd00833">
    <property type="entry name" value="PKS"/>
    <property type="match status" value="1"/>
</dbReference>
<dbReference type="Pfam" id="PF00109">
    <property type="entry name" value="ketoacyl-synt"/>
    <property type="match status" value="1"/>
</dbReference>
<dbReference type="SUPFAM" id="SSF53901">
    <property type="entry name" value="Thiolase-like"/>
    <property type="match status" value="1"/>
</dbReference>
<feature type="domain" description="PKS/mFAS DH" evidence="8">
    <location>
        <begin position="941"/>
        <end position="1246"/>
    </location>
</feature>
<dbReference type="GO" id="GO:0016491">
    <property type="term" value="F:oxidoreductase activity"/>
    <property type="evidence" value="ECO:0007669"/>
    <property type="project" value="UniProtKB-KW"/>
</dbReference>
<evidence type="ECO:0000313" key="10">
    <source>
        <dbReference type="Proteomes" id="UP001152607"/>
    </source>
</evidence>
<dbReference type="InterPro" id="IPR042104">
    <property type="entry name" value="PKS_dehydratase_sf"/>
</dbReference>
<dbReference type="Pfam" id="PF02801">
    <property type="entry name" value="Ketoacyl-synt_C"/>
    <property type="match status" value="1"/>
</dbReference>
<evidence type="ECO:0000256" key="2">
    <source>
        <dbReference type="ARBA" id="ARBA00022553"/>
    </source>
</evidence>
<proteinExistence type="predicted"/>
<feature type="active site" description="Proton acceptor; for dehydratase activity" evidence="6">
    <location>
        <position position="973"/>
    </location>
</feature>
<comment type="caution">
    <text evidence="9">The sequence shown here is derived from an EMBL/GenBank/DDBJ whole genome shotgun (WGS) entry which is preliminary data.</text>
</comment>
<dbReference type="AlphaFoldDB" id="A0A9W4UPL5"/>
<dbReference type="Proteomes" id="UP001152607">
    <property type="component" value="Unassembled WGS sequence"/>
</dbReference>
<keyword evidence="2" id="KW-0597">Phosphoprotein</keyword>
<protein>
    <recommendedName>
        <fullName evidence="11">Polyketide synthase</fullName>
    </recommendedName>
</protein>
<evidence type="ECO:0000259" key="7">
    <source>
        <dbReference type="PROSITE" id="PS52004"/>
    </source>
</evidence>
<dbReference type="SUPFAM" id="SSF55048">
    <property type="entry name" value="Probable ACP-binding domain of malonyl-CoA ACP transacylase"/>
    <property type="match status" value="1"/>
</dbReference>
<keyword evidence="1" id="KW-0596">Phosphopantetheine</keyword>
<organism evidence="9 10">
    <name type="scientific">Periconia digitata</name>
    <dbReference type="NCBI Taxonomy" id="1303443"/>
    <lineage>
        <taxon>Eukaryota</taxon>
        <taxon>Fungi</taxon>
        <taxon>Dikarya</taxon>
        <taxon>Ascomycota</taxon>
        <taxon>Pezizomycotina</taxon>
        <taxon>Dothideomycetes</taxon>
        <taxon>Pleosporomycetidae</taxon>
        <taxon>Pleosporales</taxon>
        <taxon>Massarineae</taxon>
        <taxon>Periconiaceae</taxon>
        <taxon>Periconia</taxon>
    </lineage>
</organism>
<dbReference type="InterPro" id="IPR014030">
    <property type="entry name" value="Ketoacyl_synth_N"/>
</dbReference>
<dbReference type="PANTHER" id="PTHR43775">
    <property type="entry name" value="FATTY ACID SYNTHASE"/>
    <property type="match status" value="1"/>
</dbReference>
<dbReference type="GO" id="GO:0006633">
    <property type="term" value="P:fatty acid biosynthetic process"/>
    <property type="evidence" value="ECO:0007669"/>
    <property type="project" value="InterPro"/>
</dbReference>
<dbReference type="Pfam" id="PF14765">
    <property type="entry name" value="PS-DH"/>
    <property type="match status" value="1"/>
</dbReference>
<evidence type="ECO:0000256" key="3">
    <source>
        <dbReference type="ARBA" id="ARBA00022679"/>
    </source>
</evidence>
<evidence type="ECO:0000313" key="9">
    <source>
        <dbReference type="EMBL" id="CAI6339134.1"/>
    </source>
</evidence>
<feature type="region of interest" description="N-terminal hotdog fold" evidence="6">
    <location>
        <begin position="941"/>
        <end position="1073"/>
    </location>
</feature>
<name>A0A9W4UPL5_9PLEO</name>
<dbReference type="PANTHER" id="PTHR43775:SF29">
    <property type="entry name" value="ASPERFURANONE POLYKETIDE SYNTHASE AFOG-RELATED"/>
    <property type="match status" value="1"/>
</dbReference>
<dbReference type="SMART" id="SM00827">
    <property type="entry name" value="PKS_AT"/>
    <property type="match status" value="1"/>
</dbReference>
<dbReference type="InterPro" id="IPR014043">
    <property type="entry name" value="Acyl_transferase_dom"/>
</dbReference>
<dbReference type="Pfam" id="PF21089">
    <property type="entry name" value="PKS_DH_N"/>
    <property type="match status" value="1"/>
</dbReference>
<accession>A0A9W4UPL5</accession>
<evidence type="ECO:0008006" key="11">
    <source>
        <dbReference type="Google" id="ProtNLM"/>
    </source>
</evidence>
<keyword evidence="10" id="KW-1185">Reference proteome</keyword>
<dbReference type="SMART" id="SM00826">
    <property type="entry name" value="PKS_DH"/>
    <property type="match status" value="1"/>
</dbReference>
<dbReference type="Gene3D" id="3.40.47.10">
    <property type="match status" value="1"/>
</dbReference>
<dbReference type="InterPro" id="IPR001227">
    <property type="entry name" value="Ac_transferase_dom_sf"/>
</dbReference>
<dbReference type="Gene3D" id="3.40.366.10">
    <property type="entry name" value="Malonyl-Coenzyme A Acyl Carrier Protein, domain 2"/>
    <property type="match status" value="1"/>
</dbReference>
<feature type="region of interest" description="C-terminal hotdog fold" evidence="6">
    <location>
        <begin position="1090"/>
        <end position="1246"/>
    </location>
</feature>
<evidence type="ECO:0000259" key="8">
    <source>
        <dbReference type="PROSITE" id="PS52019"/>
    </source>
</evidence>
<keyword evidence="5" id="KW-0511">Multifunctional enzyme</keyword>
<dbReference type="InterPro" id="IPR016039">
    <property type="entry name" value="Thiolase-like"/>
</dbReference>
<evidence type="ECO:0000256" key="1">
    <source>
        <dbReference type="ARBA" id="ARBA00022450"/>
    </source>
</evidence>
<dbReference type="InterPro" id="IPR049552">
    <property type="entry name" value="PKS_DH_N"/>
</dbReference>
<dbReference type="InterPro" id="IPR049900">
    <property type="entry name" value="PKS_mFAS_DH"/>
</dbReference>
<dbReference type="PROSITE" id="PS52004">
    <property type="entry name" value="KS3_2"/>
    <property type="match status" value="1"/>
</dbReference>
<dbReference type="Gene3D" id="3.10.129.110">
    <property type="entry name" value="Polyketide synthase dehydratase"/>
    <property type="match status" value="1"/>
</dbReference>
<sequence>MSQRQPLAVVGYAYRAPGVGRTGLFDFLEQGKSAWSKVPADRFNQEAFYHPESRKPGFISSKGAHFLPDDIYAFDPTFFNIKADEARALDPQIRLLLECAFEAAENAGITLQELMGADIGVFAASDKSEYYNTEAHDLYTSSLFTATGENPCMWANRVSYFFGLTGPSVSVDAACASSSYAIHLACQSVLSGECSAAFVGGAKALNGPNSWIELDTMGTLSPEGKCFSYDVKATGFGRGEGAGCIIIKPLADALACGDTVRAVIRNSAGNHSGRTQGISMPSRSAQEALLSKLHVDVGCDFSETTYAEGHGTGTPVGDPIEASAIATVVASRRSRSNPLYLGAVKSNLGHIENASGLLSFIKCVMMLENDILFPNANFTALNASIEGGERLKVLTKSMPWPPNAVKRVCMTNFGFGGSNAALLLEAAPKAPTITLTHGRNNLNVDYSDMNPRATPGSGELEQLFVLSARSPISLDAYISSFQEYLKTAPATTSFTKNLAFTLGTRRTHFPYRFAVTAHSANSLQQKIASTPANLRSGVTAIPTVAFTFTGQGAQHHQMATDLQHYSEFQQSLAAADKILSRLGATWRLTEELAKGEHESRVNDAEISQPACTAVQLALVNLLGSWGIVPKAVVGHSSGEIAAAYSASIISFEAAIAISYFRGIAASKVIADSTVHGAMLALGTSAEDAETMFPQHDEGYAVIAAINSHDSVTVSGDASVIADIQEQAEEKNLFARKLKVGVAYHSKHMQRVAGSYLASIKTLNAASSTTPRRNATTNPRFFSTVTGRMETVETIDSQYWIENLLMPVQYVKGVEALFAHSGDNIITPNILVEIGPHSALQSPTKRILEKLAVSKDNSAPLASAIYLPSLMRGKNDSAALLDLAGKLFSLGSKINFDTINQTQKPSVRVLRDLPSYEWNKSVRYIHQPRLGAERLYGGQKYNTLLGWKSPYSEGDEQVFRNVFTLDDLPWIRDHVVMKEILFPYTGFVSLAIEGFRSISVSTLQTISILELHVTTSLKIEEDQLVDVTTKFRPAKMGTKANSSTIWNFETLSWTEAHGWTQHSYGIIEASNSNFTSAAVTSAVEILKDKSRLDLLNSEHEYELLQDNNNLDYGPSFRNAVSFWKSPGVVIHEVLVRDIEKEINERGSPVTVHPPTLDAMFHSMGAIQGTNRSRAVIVPTFCQQWRISNGIVTQPGQKLTVVSRRTSHDPKSNNMDMDFIMFENSTGTPTPVAEIGPVKFQCPSSGPS</sequence>
<dbReference type="GO" id="GO:0044550">
    <property type="term" value="P:secondary metabolite biosynthetic process"/>
    <property type="evidence" value="ECO:0007669"/>
    <property type="project" value="UniProtKB-ARBA"/>
</dbReference>
<dbReference type="InterPro" id="IPR018201">
    <property type="entry name" value="Ketoacyl_synth_AS"/>
</dbReference>
<dbReference type="InterPro" id="IPR020807">
    <property type="entry name" value="PKS_DH"/>
</dbReference>
<dbReference type="Pfam" id="PF00698">
    <property type="entry name" value="Acyl_transf_1"/>
    <property type="match status" value="1"/>
</dbReference>
<feature type="domain" description="Ketosynthase family 3 (KS3)" evidence="7">
    <location>
        <begin position="4"/>
        <end position="426"/>
    </location>
</feature>
<keyword evidence="4" id="KW-0560">Oxidoreductase</keyword>
<feature type="active site" description="Proton donor; for dehydratase activity" evidence="6">
    <location>
        <position position="1156"/>
    </location>
</feature>
<evidence type="ECO:0000256" key="5">
    <source>
        <dbReference type="ARBA" id="ARBA00023268"/>
    </source>
</evidence>
<reference evidence="9" key="1">
    <citation type="submission" date="2023-01" db="EMBL/GenBank/DDBJ databases">
        <authorList>
            <person name="Van Ghelder C."/>
            <person name="Rancurel C."/>
        </authorList>
    </citation>
    <scope>NUCLEOTIDE SEQUENCE</scope>
    <source>
        <strain evidence="9">CNCM I-4278</strain>
    </source>
</reference>
<dbReference type="InterPro" id="IPR049551">
    <property type="entry name" value="PKS_DH_C"/>
</dbReference>
<dbReference type="SUPFAM" id="SSF52151">
    <property type="entry name" value="FabD/lysophospholipase-like"/>
    <property type="match status" value="1"/>
</dbReference>
<dbReference type="PROSITE" id="PS52019">
    <property type="entry name" value="PKS_MFAS_DH"/>
    <property type="match status" value="1"/>
</dbReference>
<dbReference type="SMART" id="SM00825">
    <property type="entry name" value="PKS_KS"/>
    <property type="match status" value="1"/>
</dbReference>
<dbReference type="OrthoDB" id="329835at2759"/>
<dbReference type="InterPro" id="IPR050091">
    <property type="entry name" value="PKS_NRPS_Biosynth_Enz"/>
</dbReference>